<organism evidence="2 3">
    <name type="scientific">Nesterenkonia rhizosphaerae</name>
    <dbReference type="NCBI Taxonomy" id="1348272"/>
    <lineage>
        <taxon>Bacteria</taxon>
        <taxon>Bacillati</taxon>
        <taxon>Actinomycetota</taxon>
        <taxon>Actinomycetes</taxon>
        <taxon>Micrococcales</taxon>
        <taxon>Micrococcaceae</taxon>
        <taxon>Nesterenkonia</taxon>
    </lineage>
</organism>
<evidence type="ECO:0000256" key="1">
    <source>
        <dbReference type="SAM" id="MobiDB-lite"/>
    </source>
</evidence>
<evidence type="ECO:0000313" key="2">
    <source>
        <dbReference type="EMBL" id="GAA4911244.1"/>
    </source>
</evidence>
<evidence type="ECO:0008006" key="4">
    <source>
        <dbReference type="Google" id="ProtNLM"/>
    </source>
</evidence>
<dbReference type="SUPFAM" id="SSF69572">
    <property type="entry name" value="Activating enzymes of the ubiquitin-like proteins"/>
    <property type="match status" value="1"/>
</dbReference>
<evidence type="ECO:0000313" key="3">
    <source>
        <dbReference type="Proteomes" id="UP001500368"/>
    </source>
</evidence>
<dbReference type="EMBL" id="BAABLW010000001">
    <property type="protein sequence ID" value="GAA4911244.1"/>
    <property type="molecule type" value="Genomic_DNA"/>
</dbReference>
<accession>A0ABP9FY70</accession>
<protein>
    <recommendedName>
        <fullName evidence="4">THIF-type NAD/FAD binding fold domain-containing protein</fullName>
    </recommendedName>
</protein>
<name>A0ABP9FY70_9MICC</name>
<dbReference type="RefSeq" id="WP_345476260.1">
    <property type="nucleotide sequence ID" value="NZ_BAABLW010000001.1"/>
</dbReference>
<reference evidence="3" key="1">
    <citation type="journal article" date="2019" name="Int. J. Syst. Evol. Microbiol.">
        <title>The Global Catalogue of Microorganisms (GCM) 10K type strain sequencing project: providing services to taxonomists for standard genome sequencing and annotation.</title>
        <authorList>
            <consortium name="The Broad Institute Genomics Platform"/>
            <consortium name="The Broad Institute Genome Sequencing Center for Infectious Disease"/>
            <person name="Wu L."/>
            <person name="Ma J."/>
        </authorList>
    </citation>
    <scope>NUCLEOTIDE SEQUENCE [LARGE SCALE GENOMIC DNA]</scope>
    <source>
        <strain evidence="3">JCM 19129</strain>
    </source>
</reference>
<keyword evidence="3" id="KW-1185">Reference proteome</keyword>
<gene>
    <name evidence="2" type="ORF">GCM10025790_01950</name>
</gene>
<dbReference type="InterPro" id="IPR035985">
    <property type="entry name" value="Ubiquitin-activating_enz"/>
</dbReference>
<comment type="caution">
    <text evidence="2">The sequence shown here is derived from an EMBL/GenBank/DDBJ whole genome shotgun (WGS) entry which is preliminary data.</text>
</comment>
<sequence length="285" mass="29670">MTAPTNAAPGPRAEDVHRARRRLTTVLVEGLEPLGLAVAEQLTTLGLGTLLLRDETPVGSTDVPAEPIGPGRRRHAARYRETDQGRPRLNAALRMLAPARPDADTTLVLDAPEGAPVLGADLCVLTGTRASSAEYLSSTVNDGLPVLPVSISAGWLRIGPLLGNALEWAVHPAAAPDDEQVAAKGCCPECLQHHGVVVAHRESASAAVSAQLIALTASAVAHQVQILIDGACAPAVESGVLLTDAHSGTSQLMNLSAHPECSCLLTRRTPAESPGRRRAWKSSSP</sequence>
<dbReference type="Gene3D" id="3.40.50.720">
    <property type="entry name" value="NAD(P)-binding Rossmann-like Domain"/>
    <property type="match status" value="1"/>
</dbReference>
<dbReference type="Proteomes" id="UP001500368">
    <property type="component" value="Unassembled WGS sequence"/>
</dbReference>
<proteinExistence type="predicted"/>
<feature type="region of interest" description="Disordered" evidence="1">
    <location>
        <begin position="61"/>
        <end position="82"/>
    </location>
</feature>